<evidence type="ECO:0000256" key="7">
    <source>
        <dbReference type="ARBA" id="ARBA00022723"/>
    </source>
</evidence>
<dbReference type="GO" id="GO:0020037">
    <property type="term" value="F:heme binding"/>
    <property type="evidence" value="ECO:0007669"/>
    <property type="project" value="InterPro"/>
</dbReference>
<evidence type="ECO:0000256" key="3">
    <source>
        <dbReference type="ARBA" id="ARBA00015862"/>
    </source>
</evidence>
<evidence type="ECO:0000256" key="2">
    <source>
        <dbReference type="ARBA" id="ARBA00008814"/>
    </source>
</evidence>
<dbReference type="Pfam" id="PF01497">
    <property type="entry name" value="Peripla_BP_2"/>
    <property type="match status" value="1"/>
</dbReference>
<evidence type="ECO:0000256" key="5">
    <source>
        <dbReference type="ARBA" id="ARBA00022475"/>
    </source>
</evidence>
<dbReference type="AlphaFoldDB" id="A0A921JWI6"/>
<evidence type="ECO:0000313" key="17">
    <source>
        <dbReference type="Proteomes" id="UP000721920"/>
    </source>
</evidence>
<protein>
    <recommendedName>
        <fullName evidence="3">High-affinity heme uptake system protein IsdE</fullName>
    </recommendedName>
    <alternativeName>
        <fullName evidence="14">Iron-regulated surface determinant protein E</fullName>
    </alternativeName>
    <alternativeName>
        <fullName evidence="13">Staphylococcal iron-regulated protein F</fullName>
    </alternativeName>
</protein>
<organism evidence="16 17">
    <name type="scientific">Levilactobacillus hammesii</name>
    <dbReference type="NCBI Taxonomy" id="267633"/>
    <lineage>
        <taxon>Bacteria</taxon>
        <taxon>Bacillati</taxon>
        <taxon>Bacillota</taxon>
        <taxon>Bacilli</taxon>
        <taxon>Lactobacillales</taxon>
        <taxon>Lactobacillaceae</taxon>
        <taxon>Levilactobacillus</taxon>
    </lineage>
</organism>
<proteinExistence type="inferred from homology"/>
<evidence type="ECO:0000256" key="8">
    <source>
        <dbReference type="ARBA" id="ARBA00022729"/>
    </source>
</evidence>
<dbReference type="SUPFAM" id="SSF53807">
    <property type="entry name" value="Helical backbone' metal receptor"/>
    <property type="match status" value="1"/>
</dbReference>
<evidence type="ECO:0000256" key="1">
    <source>
        <dbReference type="ARBA" id="ARBA00001970"/>
    </source>
</evidence>
<evidence type="ECO:0000256" key="11">
    <source>
        <dbReference type="ARBA" id="ARBA00023139"/>
    </source>
</evidence>
<evidence type="ECO:0000256" key="10">
    <source>
        <dbReference type="ARBA" id="ARBA00023136"/>
    </source>
</evidence>
<comment type="cofactor">
    <cofactor evidence="1">
        <name>heme b</name>
        <dbReference type="ChEBI" id="CHEBI:60344"/>
    </cofactor>
</comment>
<evidence type="ECO:0000256" key="6">
    <source>
        <dbReference type="ARBA" id="ARBA00022617"/>
    </source>
</evidence>
<keyword evidence="12" id="KW-0449">Lipoprotein</keyword>
<accession>A0A921JWI6</accession>
<keyword evidence="9" id="KW-0408">Iron</keyword>
<dbReference type="EMBL" id="DYXN01000101">
    <property type="protein sequence ID" value="HJE87296.1"/>
    <property type="molecule type" value="Genomic_DNA"/>
</dbReference>
<keyword evidence="4" id="KW-0813">Transport</keyword>
<name>A0A921JWI6_9LACO</name>
<dbReference type="GO" id="GO:0015886">
    <property type="term" value="P:heme transport"/>
    <property type="evidence" value="ECO:0007669"/>
    <property type="project" value="InterPro"/>
</dbReference>
<dbReference type="Gene3D" id="3.40.50.1980">
    <property type="entry name" value="Nitrogenase molybdenum iron protein domain"/>
    <property type="match status" value="2"/>
</dbReference>
<keyword evidence="11" id="KW-0564">Palmitate</keyword>
<dbReference type="InterPro" id="IPR050902">
    <property type="entry name" value="ABC_Transporter_SBP"/>
</dbReference>
<evidence type="ECO:0000256" key="14">
    <source>
        <dbReference type="ARBA" id="ARBA00031463"/>
    </source>
</evidence>
<dbReference type="NCBIfam" id="TIGR03659">
    <property type="entry name" value="IsdE"/>
    <property type="match status" value="1"/>
</dbReference>
<reference evidence="16" key="1">
    <citation type="journal article" date="2021" name="PeerJ">
        <title>Extensive microbial diversity within the chicken gut microbiome revealed by metagenomics and culture.</title>
        <authorList>
            <person name="Gilroy R."/>
            <person name="Ravi A."/>
            <person name="Getino M."/>
            <person name="Pursley I."/>
            <person name="Horton D.L."/>
            <person name="Alikhan N.F."/>
            <person name="Baker D."/>
            <person name="Gharbi K."/>
            <person name="Hall N."/>
            <person name="Watson M."/>
            <person name="Adriaenssens E.M."/>
            <person name="Foster-Nyarko E."/>
            <person name="Jarju S."/>
            <person name="Secka A."/>
            <person name="Antonio M."/>
            <person name="Oren A."/>
            <person name="Chaudhuri R.R."/>
            <person name="La Ragione R."/>
            <person name="Hildebrand F."/>
            <person name="Pallen M.J."/>
        </authorList>
    </citation>
    <scope>NUCLEOTIDE SEQUENCE</scope>
    <source>
        <strain evidence="16">CHK173-2145</strain>
    </source>
</reference>
<evidence type="ECO:0000313" key="16">
    <source>
        <dbReference type="EMBL" id="HJE87296.1"/>
    </source>
</evidence>
<sequence>MRNPRKIGLWSLAVLLVIGIIGGGLAWQHHQQRQRQPRIVATTYAVVQIADRLNLPLVGIPTTANEIPQRYRDVIKVGSPMNPSVEKITALKPTAVYSVTTLSDQFGKAFKAQHVTPHFLNLTSVAHLETTLTQLGKRYDRRSAAAKQVRKIQAAKQTARKRAQKRPAPRVLVIMGLPGASYMVATNRSYVGDLVRLAGGQNVFTSKTQEYMQPNDEAIQKANPQVILRLEHAMPKMVTSQFNQEFKDNHMWATTDAVKHHRVYDLQEPVFDATANMRVTTALDQVSHWLYPAKGVGA</sequence>
<dbReference type="InterPro" id="IPR002491">
    <property type="entry name" value="ABC_transptr_periplasmic_BD"/>
</dbReference>
<dbReference type="PROSITE" id="PS50983">
    <property type="entry name" value="FE_B12_PBP"/>
    <property type="match status" value="1"/>
</dbReference>
<dbReference type="PANTHER" id="PTHR30535:SF36">
    <property type="entry name" value="HIGH-AFFINITY HEME UPTAKE SYSTEM PROTEIN ISDE"/>
    <property type="match status" value="1"/>
</dbReference>
<keyword evidence="8" id="KW-0732">Signal</keyword>
<reference evidence="16" key="2">
    <citation type="submission" date="2021-09" db="EMBL/GenBank/DDBJ databases">
        <authorList>
            <person name="Gilroy R."/>
        </authorList>
    </citation>
    <scope>NUCLEOTIDE SEQUENCE</scope>
    <source>
        <strain evidence="16">CHK173-2145</strain>
    </source>
</reference>
<dbReference type="GO" id="GO:0016020">
    <property type="term" value="C:membrane"/>
    <property type="evidence" value="ECO:0007669"/>
    <property type="project" value="InterPro"/>
</dbReference>
<dbReference type="Proteomes" id="UP000721920">
    <property type="component" value="Unassembled WGS sequence"/>
</dbReference>
<evidence type="ECO:0000259" key="15">
    <source>
        <dbReference type="PROSITE" id="PS50983"/>
    </source>
</evidence>
<dbReference type="InterPro" id="IPR019957">
    <property type="entry name" value="ABC_transptr_haem-bd_IsdE"/>
</dbReference>
<dbReference type="GO" id="GO:0046872">
    <property type="term" value="F:metal ion binding"/>
    <property type="evidence" value="ECO:0007669"/>
    <property type="project" value="UniProtKB-KW"/>
</dbReference>
<evidence type="ECO:0000256" key="4">
    <source>
        <dbReference type="ARBA" id="ARBA00022448"/>
    </source>
</evidence>
<feature type="domain" description="Fe/B12 periplasmic-binding" evidence="15">
    <location>
        <begin position="38"/>
        <end position="294"/>
    </location>
</feature>
<keyword evidence="6" id="KW-0349">Heme</keyword>
<evidence type="ECO:0000256" key="9">
    <source>
        <dbReference type="ARBA" id="ARBA00023004"/>
    </source>
</evidence>
<comment type="caution">
    <text evidence="16">The sequence shown here is derived from an EMBL/GenBank/DDBJ whole genome shotgun (WGS) entry which is preliminary data.</text>
</comment>
<comment type="similarity">
    <text evidence="2">Belongs to the bacterial solute-binding protein 8 family.</text>
</comment>
<evidence type="ECO:0000256" key="12">
    <source>
        <dbReference type="ARBA" id="ARBA00023288"/>
    </source>
</evidence>
<evidence type="ECO:0000256" key="13">
    <source>
        <dbReference type="ARBA" id="ARBA00031148"/>
    </source>
</evidence>
<gene>
    <name evidence="16" type="primary">isdE</name>
    <name evidence="16" type="ORF">K8U88_06885</name>
</gene>
<dbReference type="PANTHER" id="PTHR30535">
    <property type="entry name" value="VITAMIN B12-BINDING PROTEIN"/>
    <property type="match status" value="1"/>
</dbReference>
<dbReference type="GO" id="GO:0071281">
    <property type="term" value="P:cellular response to iron ion"/>
    <property type="evidence" value="ECO:0007669"/>
    <property type="project" value="TreeGrafter"/>
</dbReference>
<keyword evidence="5" id="KW-1003">Cell membrane</keyword>
<keyword evidence="7" id="KW-0479">Metal-binding</keyword>
<keyword evidence="10" id="KW-0472">Membrane</keyword>